<dbReference type="Proteomes" id="UP000886653">
    <property type="component" value="Unassembled WGS sequence"/>
</dbReference>
<dbReference type="Pfam" id="PF24560">
    <property type="entry name" value="zf-C2H2_OTU1_C"/>
    <property type="match status" value="1"/>
</dbReference>
<dbReference type="SMART" id="SM00166">
    <property type="entry name" value="UBX"/>
    <property type="match status" value="1"/>
</dbReference>
<dbReference type="OrthoDB" id="10254930at2759"/>
<comment type="subcellular location">
    <subcellularLocation>
        <location evidence="1">Cytoplasm</location>
    </subcellularLocation>
</comment>
<protein>
    <recommendedName>
        <fullName evidence="4">UBX domain-containing protein</fullName>
    </recommendedName>
</protein>
<dbReference type="PROSITE" id="PS00028">
    <property type="entry name" value="ZINC_FINGER_C2H2_1"/>
    <property type="match status" value="1"/>
</dbReference>
<accession>A0A9P6N9M6</accession>
<evidence type="ECO:0000256" key="1">
    <source>
        <dbReference type="ARBA" id="ARBA00004496"/>
    </source>
</evidence>
<dbReference type="InterPro" id="IPR057766">
    <property type="entry name" value="Znf-C2H2_OTU1-like_C"/>
</dbReference>
<dbReference type="InterPro" id="IPR013087">
    <property type="entry name" value="Znf_C2H2_type"/>
</dbReference>
<dbReference type="GO" id="GO:0032435">
    <property type="term" value="P:negative regulation of proteasomal ubiquitin-dependent protein catabolic process"/>
    <property type="evidence" value="ECO:0007669"/>
    <property type="project" value="TreeGrafter"/>
</dbReference>
<dbReference type="Gene3D" id="3.10.20.90">
    <property type="entry name" value="Phosphatidylinositol 3-kinase Catalytic Subunit, Chain A, domain 1"/>
    <property type="match status" value="1"/>
</dbReference>
<reference evidence="5" key="1">
    <citation type="submission" date="2013-11" db="EMBL/GenBank/DDBJ databases">
        <title>Genome sequence of the fusiform rust pathogen reveals effectors for host alternation and coevolution with pine.</title>
        <authorList>
            <consortium name="DOE Joint Genome Institute"/>
            <person name="Smith K."/>
            <person name="Pendleton A."/>
            <person name="Kubisiak T."/>
            <person name="Anderson C."/>
            <person name="Salamov A."/>
            <person name="Aerts A."/>
            <person name="Riley R."/>
            <person name="Clum A."/>
            <person name="Lindquist E."/>
            <person name="Ence D."/>
            <person name="Campbell M."/>
            <person name="Kronenberg Z."/>
            <person name="Feau N."/>
            <person name="Dhillon B."/>
            <person name="Hamelin R."/>
            <person name="Burleigh J."/>
            <person name="Smith J."/>
            <person name="Yandell M."/>
            <person name="Nelson C."/>
            <person name="Grigoriev I."/>
            <person name="Davis J."/>
        </authorList>
    </citation>
    <scope>NUCLEOTIDE SEQUENCE</scope>
    <source>
        <strain evidence="5">G11</strain>
    </source>
</reference>
<dbReference type="GO" id="GO:1903094">
    <property type="term" value="P:negative regulation of protein K48-linked deubiquitination"/>
    <property type="evidence" value="ECO:0007669"/>
    <property type="project" value="TreeGrafter"/>
</dbReference>
<dbReference type="GO" id="GO:0005737">
    <property type="term" value="C:cytoplasm"/>
    <property type="evidence" value="ECO:0007669"/>
    <property type="project" value="UniProtKB-SubCell"/>
</dbReference>
<dbReference type="Pfam" id="PF00789">
    <property type="entry name" value="UBX"/>
    <property type="match status" value="1"/>
</dbReference>
<dbReference type="InterPro" id="IPR029071">
    <property type="entry name" value="Ubiquitin-like_domsf"/>
</dbReference>
<feature type="domain" description="UBX" evidence="4">
    <location>
        <begin position="243"/>
        <end position="329"/>
    </location>
</feature>
<keyword evidence="6" id="KW-1185">Reference proteome</keyword>
<sequence>MYLYVTLISRPTATPTLQTKNGGLQQALDWLEKNGDKEIEASDKEDEPIGDAELATTLDPNSTVQTKSLKCNDCNKIFANQALASYHADKSGHLNFEESTEEIKPLTEEEKKVRLAELRSKMDAKRVEKAKKEAEELKANEVIRRKGGKDLHLIKQELELKEAAKKIAQDKQDKLNEAKAKARVKAQIEEDKQRRLEKAAAEKALVFFSFTPRFYSQPLPSPTSTVSASVPVSKPVTSSGSARVYTEARLQLRLPDQAQQPLVFTLKAEQTLTELVNMLFDHSDFANSARISKSSVKFSTTFPRKMFSENEMTKPIKDLGLMPSAALIVTFV</sequence>
<name>A0A9P6N9M6_9BASI</name>
<dbReference type="InterPro" id="IPR001012">
    <property type="entry name" value="UBX_dom"/>
</dbReference>
<dbReference type="AlphaFoldDB" id="A0A9P6N9M6"/>
<dbReference type="EMBL" id="MU167345">
    <property type="protein sequence ID" value="KAG0142545.1"/>
    <property type="molecule type" value="Genomic_DNA"/>
</dbReference>
<dbReference type="GO" id="GO:0005634">
    <property type="term" value="C:nucleus"/>
    <property type="evidence" value="ECO:0007669"/>
    <property type="project" value="TreeGrafter"/>
</dbReference>
<keyword evidence="2" id="KW-0963">Cytoplasm</keyword>
<organism evidence="5 6">
    <name type="scientific">Cronartium quercuum f. sp. fusiforme G11</name>
    <dbReference type="NCBI Taxonomy" id="708437"/>
    <lineage>
        <taxon>Eukaryota</taxon>
        <taxon>Fungi</taxon>
        <taxon>Dikarya</taxon>
        <taxon>Basidiomycota</taxon>
        <taxon>Pucciniomycotina</taxon>
        <taxon>Pucciniomycetes</taxon>
        <taxon>Pucciniales</taxon>
        <taxon>Coleosporiaceae</taxon>
        <taxon>Cronartium</taxon>
    </lineage>
</organism>
<feature type="coiled-coil region" evidence="3">
    <location>
        <begin position="115"/>
        <end position="181"/>
    </location>
</feature>
<evidence type="ECO:0000313" key="5">
    <source>
        <dbReference type="EMBL" id="KAG0142545.1"/>
    </source>
</evidence>
<evidence type="ECO:0000259" key="4">
    <source>
        <dbReference type="PROSITE" id="PS50033"/>
    </source>
</evidence>
<comment type="caution">
    <text evidence="5">The sequence shown here is derived from an EMBL/GenBank/DDBJ whole genome shotgun (WGS) entry which is preliminary data.</text>
</comment>
<keyword evidence="3" id="KW-0175">Coiled coil</keyword>
<evidence type="ECO:0000256" key="2">
    <source>
        <dbReference type="ARBA" id="ARBA00022490"/>
    </source>
</evidence>
<evidence type="ECO:0000256" key="3">
    <source>
        <dbReference type="SAM" id="Coils"/>
    </source>
</evidence>
<gene>
    <name evidence="5" type="ORF">CROQUDRAFT_50180</name>
</gene>
<dbReference type="SUPFAM" id="SSF54236">
    <property type="entry name" value="Ubiquitin-like"/>
    <property type="match status" value="1"/>
</dbReference>
<dbReference type="GO" id="GO:0036435">
    <property type="term" value="F:K48-linked polyubiquitin modification-dependent protein binding"/>
    <property type="evidence" value="ECO:0007669"/>
    <property type="project" value="TreeGrafter"/>
</dbReference>
<dbReference type="PROSITE" id="PS50033">
    <property type="entry name" value="UBX"/>
    <property type="match status" value="1"/>
</dbReference>
<proteinExistence type="predicted"/>
<dbReference type="PANTHER" id="PTHR46340:SF1">
    <property type="entry name" value="UBX DOMAIN-CONTAINING PROTEIN 1"/>
    <property type="match status" value="1"/>
</dbReference>
<dbReference type="PANTHER" id="PTHR46340">
    <property type="entry name" value="UBX DOMAIN-CONTAINING PROTEIN 1"/>
    <property type="match status" value="1"/>
</dbReference>
<evidence type="ECO:0000313" key="6">
    <source>
        <dbReference type="Proteomes" id="UP000886653"/>
    </source>
</evidence>
<dbReference type="GO" id="GO:0031397">
    <property type="term" value="P:negative regulation of protein ubiquitination"/>
    <property type="evidence" value="ECO:0007669"/>
    <property type="project" value="TreeGrafter"/>
</dbReference>